<dbReference type="GO" id="GO:0019825">
    <property type="term" value="F:oxygen binding"/>
    <property type="evidence" value="ECO:0007669"/>
    <property type="project" value="InterPro"/>
</dbReference>
<dbReference type="InterPro" id="IPR009050">
    <property type="entry name" value="Globin-like_sf"/>
</dbReference>
<dbReference type="Proteomes" id="UP000887578">
    <property type="component" value="Unplaced"/>
</dbReference>
<dbReference type="CDD" id="cd01040">
    <property type="entry name" value="Mb-like"/>
    <property type="match status" value="1"/>
</dbReference>
<dbReference type="InterPro" id="IPR012292">
    <property type="entry name" value="Globin/Proto"/>
</dbReference>
<proteinExistence type="predicted"/>
<dbReference type="Gene3D" id="1.10.490.10">
    <property type="entry name" value="Globins"/>
    <property type="match status" value="1"/>
</dbReference>
<evidence type="ECO:0000313" key="2">
    <source>
        <dbReference type="Proteomes" id="UP000887578"/>
    </source>
</evidence>
<accession>A0A914QWT3</accession>
<dbReference type="InterPro" id="IPR044399">
    <property type="entry name" value="Mb-like_M"/>
</dbReference>
<feature type="region of interest" description="Disordered" evidence="1">
    <location>
        <begin position="1"/>
        <end position="27"/>
    </location>
</feature>
<protein>
    <submittedName>
        <fullName evidence="3">Neuroglobin</fullName>
    </submittedName>
</protein>
<keyword evidence="2" id="KW-1185">Reference proteome</keyword>
<name>A0A914QWT3_9BILA</name>
<evidence type="ECO:0000256" key="1">
    <source>
        <dbReference type="SAM" id="MobiDB-lite"/>
    </source>
</evidence>
<dbReference type="AlphaFoldDB" id="A0A914QWT3"/>
<feature type="compositionally biased region" description="Low complexity" evidence="1">
    <location>
        <begin position="1"/>
        <end position="18"/>
    </location>
</feature>
<evidence type="ECO:0000313" key="3">
    <source>
        <dbReference type="WBParaSite" id="PDA_v2.g3530.t1"/>
    </source>
</evidence>
<dbReference type="GO" id="GO:0020037">
    <property type="term" value="F:heme binding"/>
    <property type="evidence" value="ECO:0007669"/>
    <property type="project" value="InterPro"/>
</dbReference>
<reference evidence="3" key="1">
    <citation type="submission" date="2022-11" db="UniProtKB">
        <authorList>
            <consortium name="WormBaseParasite"/>
        </authorList>
    </citation>
    <scope>IDENTIFICATION</scope>
</reference>
<organism evidence="2 3">
    <name type="scientific">Panagrolaimus davidi</name>
    <dbReference type="NCBI Taxonomy" id="227884"/>
    <lineage>
        <taxon>Eukaryota</taxon>
        <taxon>Metazoa</taxon>
        <taxon>Ecdysozoa</taxon>
        <taxon>Nematoda</taxon>
        <taxon>Chromadorea</taxon>
        <taxon>Rhabditida</taxon>
        <taxon>Tylenchina</taxon>
        <taxon>Panagrolaimomorpha</taxon>
        <taxon>Panagrolaimoidea</taxon>
        <taxon>Panagrolaimidae</taxon>
        <taxon>Panagrolaimus</taxon>
    </lineage>
</organism>
<dbReference type="SUPFAM" id="SSF46458">
    <property type="entry name" value="Globin-like"/>
    <property type="match status" value="1"/>
</dbReference>
<sequence>MGNQSSNSSSSTTTTTPSRMNSGNRSEKLLRRNKRTAYHVNQQQQQQQQQIIPIFSGGNGTGIFPCSEPRTSRSRSLEPQCAEAVKVIEHSQSARYPKNRRIRQRNNYLSPESAANLQPSSANNDKVEAEKRKVVEEITICNTGLTQHQKLILQKIWMIAGPREIIECGKSILSHLLRTNSTLFAIFHLPQCPETELIALPGFIRQAANFAMVFDFVMTNLIDDLEKVCFALESLGRHHTELGFTIEPSMWSLFQRVIEDNPPKAVHQNAHGHPTWKLMVSFLIRQMRVGYNKALEEQEVQKASNPP</sequence>
<dbReference type="WBParaSite" id="PDA_v2.g3530.t1">
    <property type="protein sequence ID" value="PDA_v2.g3530.t1"/>
    <property type="gene ID" value="PDA_v2.g3530"/>
</dbReference>